<evidence type="ECO:0000313" key="1">
    <source>
        <dbReference type="EMBL" id="DAF96431.1"/>
    </source>
</evidence>
<dbReference type="Pfam" id="PF05119">
    <property type="entry name" value="Terminase_4"/>
    <property type="match status" value="1"/>
</dbReference>
<sequence length="102" mass="11801">MTKTEIKESLLEQLRLQNKTSDFYLDLVSDYMDYWSLKKKLITDIRKKGIRYDTVNGNGIKVEKPNESVTNLPKITTAMLKILNDLNLKEPLSNSSAEDDYL</sequence>
<protein>
    <submittedName>
        <fullName evidence="1">Terminase small subunit</fullName>
    </submittedName>
</protein>
<dbReference type="EMBL" id="BK016115">
    <property type="protein sequence ID" value="DAF96431.1"/>
    <property type="molecule type" value="Genomic_DNA"/>
</dbReference>
<organism evidence="1">
    <name type="scientific">Siphoviridae sp. ct5FX1</name>
    <dbReference type="NCBI Taxonomy" id="2825335"/>
    <lineage>
        <taxon>Viruses</taxon>
        <taxon>Duplodnaviria</taxon>
        <taxon>Heunggongvirae</taxon>
        <taxon>Uroviricota</taxon>
        <taxon>Caudoviricetes</taxon>
    </lineage>
</organism>
<name>A0A8S5UPN5_9CAUD</name>
<accession>A0A8S5UPN5</accession>
<dbReference type="InterPro" id="IPR006448">
    <property type="entry name" value="Phage_term_ssu_P27"/>
</dbReference>
<proteinExistence type="predicted"/>
<reference evidence="1" key="1">
    <citation type="journal article" date="2021" name="Proc. Natl. Acad. Sci. U.S.A.">
        <title>A Catalog of Tens of Thousands of Viruses from Human Metagenomes Reveals Hidden Associations with Chronic Diseases.</title>
        <authorList>
            <person name="Tisza M.J."/>
            <person name="Buck C.B."/>
        </authorList>
    </citation>
    <scope>NUCLEOTIDE SEQUENCE</scope>
    <source>
        <strain evidence="1">Ct5FX1</strain>
    </source>
</reference>